<dbReference type="CDD" id="cd02961">
    <property type="entry name" value="PDI_a_family"/>
    <property type="match status" value="1"/>
</dbReference>
<feature type="compositionally biased region" description="Basic and acidic residues" evidence="1">
    <location>
        <begin position="19"/>
        <end position="32"/>
    </location>
</feature>
<feature type="transmembrane region" description="Helical" evidence="2">
    <location>
        <begin position="184"/>
        <end position="205"/>
    </location>
</feature>
<dbReference type="GO" id="GO:0003756">
    <property type="term" value="F:protein disulfide isomerase activity"/>
    <property type="evidence" value="ECO:0007669"/>
    <property type="project" value="TreeGrafter"/>
</dbReference>
<dbReference type="SUPFAM" id="SSF52833">
    <property type="entry name" value="Thioredoxin-like"/>
    <property type="match status" value="1"/>
</dbReference>
<dbReference type="PANTHER" id="PTHR45672">
    <property type="entry name" value="PROTEIN DISULFIDE-ISOMERASE C17H9.14C-RELATED"/>
    <property type="match status" value="1"/>
</dbReference>
<dbReference type="GO" id="GO:0006457">
    <property type="term" value="P:protein folding"/>
    <property type="evidence" value="ECO:0007669"/>
    <property type="project" value="TreeGrafter"/>
</dbReference>
<dbReference type="Gene3D" id="3.40.30.10">
    <property type="entry name" value="Glutaredoxin"/>
    <property type="match status" value="1"/>
</dbReference>
<keyword evidence="2" id="KW-0812">Transmembrane</keyword>
<evidence type="ECO:0000256" key="1">
    <source>
        <dbReference type="SAM" id="MobiDB-lite"/>
    </source>
</evidence>
<reference evidence="4" key="1">
    <citation type="submission" date="2021-01" db="EMBL/GenBank/DDBJ databases">
        <authorList>
            <person name="Corre E."/>
            <person name="Pelletier E."/>
            <person name="Niang G."/>
            <person name="Scheremetjew M."/>
            <person name="Finn R."/>
            <person name="Kale V."/>
            <person name="Holt S."/>
            <person name="Cochrane G."/>
            <person name="Meng A."/>
            <person name="Brown T."/>
            <person name="Cohen L."/>
        </authorList>
    </citation>
    <scope>NUCLEOTIDE SEQUENCE</scope>
    <source>
        <strain evidence="4">GSO104</strain>
    </source>
</reference>
<feature type="transmembrane region" description="Helical" evidence="2">
    <location>
        <begin position="125"/>
        <end position="143"/>
    </location>
</feature>
<keyword evidence="2" id="KW-0472">Membrane</keyword>
<protein>
    <recommendedName>
        <fullName evidence="3">Thioredoxin domain-containing protein</fullName>
    </recommendedName>
</protein>
<accession>A0A7S4VE28</accession>
<proteinExistence type="predicted"/>
<gene>
    <name evidence="4" type="ORF">DBRI00130_LOCUS23739</name>
</gene>
<feature type="region of interest" description="Disordered" evidence="1">
    <location>
        <begin position="1"/>
        <end position="44"/>
    </location>
</feature>
<sequence length="475" mass="53560">MEGEQQDLRTPLLLASAKDAAKDDDNGLKHDEDNDAVPPMESTISQATFPAGGGVIKRGVGGQQQQQTLQNYSLGEEGSSTSSKAKQEQVATVADLRIVLVYGQWIWPLIPFSGLTNLYSLNDQWALAMFGNALMLAALLWISTLAPPSANTTEITNQHHQQQLRRYEILPTILWGITPLLPEYGGVFGALFLLILLLFFIFVAVRIKRYGCQATMNQLFHSFQTAVCNRCAIFSEHLVSFKHLEEGYFEQLKEQEDEESRLLMAQQERLAYLEDGYNNGQKKKGPRMWPVYIFILLSGISFCSLIYNYAVLLPIFGSLSKTVVKSHRAHMYESTVMNIRPSRVQNITSISQWEKLALKYPWVFVHFYAPWAIHSKELVPIWDAFSVEASRKSIPLVVAQVDCVTTVALKDLCSSLKIRAFPTLRWYSNGKADPGDDYKGARNVNALLAYTKQKLVSNNLAARRPIFNNNEVRLN</sequence>
<dbReference type="EMBL" id="HBNS01030226">
    <property type="protein sequence ID" value="CAE4624022.1"/>
    <property type="molecule type" value="Transcribed_RNA"/>
</dbReference>
<organism evidence="4">
    <name type="scientific">Ditylum brightwellii</name>
    <dbReference type="NCBI Taxonomy" id="49249"/>
    <lineage>
        <taxon>Eukaryota</taxon>
        <taxon>Sar</taxon>
        <taxon>Stramenopiles</taxon>
        <taxon>Ochrophyta</taxon>
        <taxon>Bacillariophyta</taxon>
        <taxon>Mediophyceae</taxon>
        <taxon>Lithodesmiophycidae</taxon>
        <taxon>Lithodesmiales</taxon>
        <taxon>Lithodesmiaceae</taxon>
        <taxon>Ditylum</taxon>
    </lineage>
</organism>
<evidence type="ECO:0000256" key="2">
    <source>
        <dbReference type="SAM" id="Phobius"/>
    </source>
</evidence>
<keyword evidence="2" id="KW-1133">Transmembrane helix</keyword>
<dbReference type="InterPro" id="IPR036249">
    <property type="entry name" value="Thioredoxin-like_sf"/>
</dbReference>
<dbReference type="PROSITE" id="PS51352">
    <property type="entry name" value="THIOREDOXIN_2"/>
    <property type="match status" value="1"/>
</dbReference>
<dbReference type="InterPro" id="IPR013766">
    <property type="entry name" value="Thioredoxin_domain"/>
</dbReference>
<dbReference type="InterPro" id="IPR051063">
    <property type="entry name" value="PDI"/>
</dbReference>
<name>A0A7S4VE28_9STRA</name>
<dbReference type="GO" id="GO:0005783">
    <property type="term" value="C:endoplasmic reticulum"/>
    <property type="evidence" value="ECO:0007669"/>
    <property type="project" value="TreeGrafter"/>
</dbReference>
<dbReference type="AlphaFoldDB" id="A0A7S4VE28"/>
<dbReference type="Pfam" id="PF00085">
    <property type="entry name" value="Thioredoxin"/>
    <property type="match status" value="1"/>
</dbReference>
<feature type="transmembrane region" description="Helical" evidence="2">
    <location>
        <begin position="291"/>
        <end position="316"/>
    </location>
</feature>
<evidence type="ECO:0000259" key="3">
    <source>
        <dbReference type="PROSITE" id="PS51352"/>
    </source>
</evidence>
<feature type="domain" description="Thioredoxin" evidence="3">
    <location>
        <begin position="320"/>
        <end position="456"/>
    </location>
</feature>
<evidence type="ECO:0000313" key="4">
    <source>
        <dbReference type="EMBL" id="CAE4624022.1"/>
    </source>
</evidence>